<name>A0A3Q9LI63_SALET</name>
<organism evidence="1">
    <name type="scientific">Salmonella enterica subsp. enterica serovar 43:a:1,7</name>
    <dbReference type="NCBI Taxonomy" id="2500155"/>
    <lineage>
        <taxon>Bacteria</taxon>
        <taxon>Pseudomonadati</taxon>
        <taxon>Pseudomonadota</taxon>
        <taxon>Gammaproteobacteria</taxon>
        <taxon>Enterobacterales</taxon>
        <taxon>Enterobacteriaceae</taxon>
        <taxon>Salmonella</taxon>
    </lineage>
</organism>
<evidence type="ECO:0000313" key="2">
    <source>
        <dbReference type="EMBL" id="AZT19371.1"/>
    </source>
</evidence>
<proteinExistence type="predicted"/>
<accession>A0A3Q9LI63</accession>
<evidence type="ECO:0000313" key="1">
    <source>
        <dbReference type="EMBL" id="AZT06942.1"/>
    </source>
</evidence>
<dbReference type="InterPro" id="IPR026349">
    <property type="entry name" value="CHP04255"/>
</dbReference>
<reference evidence="1" key="1">
    <citation type="submission" date="2018-12" db="EMBL/GenBank/DDBJ databases">
        <title>Complete genome sequences of twenty non-typhoidal Salmonella isolates from Rwanda.</title>
        <authorList>
            <person name="Byukusenge M."/>
            <person name="Li L."/>
            <person name="Subhashinie K."/>
            <person name="Nzayirambaho M."/>
            <person name="Kuchipudi S.V."/>
            <person name="Jayarao B.M."/>
        </authorList>
    </citation>
    <scope>NUCLEOTIDE SEQUENCE</scope>
    <source>
        <strain evidence="2">RSE18</strain>
        <strain evidence="1">RSE20</strain>
    </source>
</reference>
<protein>
    <submittedName>
        <fullName evidence="1">TIGR04255 family protein</fullName>
    </submittedName>
</protein>
<sequence length="268" mass="30631">MSDSNRMSNAPVYYVLAQVKFTPIKAMKKYVDDIQEALRLRGYPLFERREAMQMVFDVNTPGESPQPSFEMVQQWYMSDITKTSGFVLGNDFITFQTTDYKEHEPFFKALMEGLSVVIEHANPALLTRLGLRYLDAVIPSEGEKIEQYLCNGLHGVDLDLSPIQSVNEMVFQTNVGPVISTGFLVTRLHKMFGQLGFPPDILPFGVEMLERFRSDKALWHGIIDTDHYVEGNMPPEIDSIEQQFNSLHGVVKESFNKMVSQHAINRWV</sequence>
<dbReference type="EMBL" id="CP034711">
    <property type="protein sequence ID" value="AZT06942.1"/>
    <property type="molecule type" value="Genomic_DNA"/>
</dbReference>
<dbReference type="NCBIfam" id="TIGR04255">
    <property type="entry name" value="sporadTIGR04255"/>
    <property type="match status" value="1"/>
</dbReference>
<dbReference type="EMBL" id="CP034712">
    <property type="protein sequence ID" value="AZT19371.1"/>
    <property type="molecule type" value="Genomic_DNA"/>
</dbReference>
<gene>
    <name evidence="2" type="ORF">ELZ85_05785</name>
    <name evidence="1" type="ORF">ELZ87_05735</name>
</gene>
<dbReference type="AlphaFoldDB" id="A0A3Q9LI63"/>